<feature type="coiled-coil region" evidence="1">
    <location>
        <begin position="48"/>
        <end position="75"/>
    </location>
</feature>
<name>A0A9P8W241_9HYPO</name>
<organism evidence="4 5">
    <name type="scientific">Thelonectria olida</name>
    <dbReference type="NCBI Taxonomy" id="1576542"/>
    <lineage>
        <taxon>Eukaryota</taxon>
        <taxon>Fungi</taxon>
        <taxon>Dikarya</taxon>
        <taxon>Ascomycota</taxon>
        <taxon>Pezizomycotina</taxon>
        <taxon>Sordariomycetes</taxon>
        <taxon>Hypocreomycetidae</taxon>
        <taxon>Hypocreales</taxon>
        <taxon>Nectriaceae</taxon>
        <taxon>Thelonectria</taxon>
    </lineage>
</organism>
<evidence type="ECO:0000313" key="4">
    <source>
        <dbReference type="EMBL" id="KAH6885409.1"/>
    </source>
</evidence>
<reference evidence="4 5" key="1">
    <citation type="journal article" date="2021" name="Nat. Commun.">
        <title>Genetic determinants of endophytism in the Arabidopsis root mycobiome.</title>
        <authorList>
            <person name="Mesny F."/>
            <person name="Miyauchi S."/>
            <person name="Thiergart T."/>
            <person name="Pickel B."/>
            <person name="Atanasova L."/>
            <person name="Karlsson M."/>
            <person name="Huettel B."/>
            <person name="Barry K.W."/>
            <person name="Haridas S."/>
            <person name="Chen C."/>
            <person name="Bauer D."/>
            <person name="Andreopoulos W."/>
            <person name="Pangilinan J."/>
            <person name="LaButti K."/>
            <person name="Riley R."/>
            <person name="Lipzen A."/>
            <person name="Clum A."/>
            <person name="Drula E."/>
            <person name="Henrissat B."/>
            <person name="Kohler A."/>
            <person name="Grigoriev I.V."/>
            <person name="Martin F.M."/>
            <person name="Hacquard S."/>
        </authorList>
    </citation>
    <scope>NUCLEOTIDE SEQUENCE [LARGE SCALE GENOMIC DNA]</scope>
    <source>
        <strain evidence="4 5">MPI-CAGE-CH-0241</strain>
    </source>
</reference>
<dbReference type="EMBL" id="JAGPYM010000018">
    <property type="protein sequence ID" value="KAH6885409.1"/>
    <property type="molecule type" value="Genomic_DNA"/>
</dbReference>
<dbReference type="PANTHER" id="PTHR34502:SF4">
    <property type="entry name" value="DUF6594 DOMAIN-CONTAINING PROTEIN"/>
    <property type="match status" value="1"/>
</dbReference>
<dbReference type="InterPro" id="IPR046529">
    <property type="entry name" value="DUF6594"/>
</dbReference>
<dbReference type="OrthoDB" id="5342093at2759"/>
<keyword evidence="2" id="KW-0472">Membrane</keyword>
<feature type="transmembrane region" description="Helical" evidence="2">
    <location>
        <begin position="221"/>
        <end position="242"/>
    </location>
</feature>
<keyword evidence="2" id="KW-0812">Transmembrane</keyword>
<dbReference type="Proteomes" id="UP000777438">
    <property type="component" value="Unassembled WGS sequence"/>
</dbReference>
<sequence>MDSDCALDSEAGHQIQDGYPGVAQWISQDRDSETLAFRKFSELSAHNLLYLQSKLLELEEQLLEANKTVSEQHDMAQKDAAREWEVLTAQAAGHHSRPSVVEAAKRGKTLILELREKLEVYPKIRSVDEALLRQSQISALNRPNERVLKAMRMSLKQPYPLLGGKAGGFLDNENDLVALKHPVETDFMSEYLRQRWAPSKETSRDGRGHIGRFKESAITKAVNIITIIVAAIFLIGAIVSFHFARHEALKLCMITLFTIGFAASVGLITNARRVEIFAATAAYAAILVVFPNSDSEGLFNGCIIAYNDAVVVVVAYAATTLIWQLEILRFGAKVI</sequence>
<keyword evidence="1" id="KW-0175">Coiled coil</keyword>
<keyword evidence="2" id="KW-1133">Transmembrane helix</keyword>
<protein>
    <recommendedName>
        <fullName evidence="3">DUF6594 domain-containing protein</fullName>
    </recommendedName>
</protein>
<proteinExistence type="predicted"/>
<gene>
    <name evidence="4" type="ORF">B0T10DRAFT_550675</name>
</gene>
<comment type="caution">
    <text evidence="4">The sequence shown here is derived from an EMBL/GenBank/DDBJ whole genome shotgun (WGS) entry which is preliminary data.</text>
</comment>
<dbReference type="AlphaFoldDB" id="A0A9P8W241"/>
<evidence type="ECO:0000256" key="2">
    <source>
        <dbReference type="SAM" id="Phobius"/>
    </source>
</evidence>
<dbReference type="Pfam" id="PF20237">
    <property type="entry name" value="DUF6594"/>
    <property type="match status" value="1"/>
</dbReference>
<feature type="transmembrane region" description="Helical" evidence="2">
    <location>
        <begin position="248"/>
        <end position="267"/>
    </location>
</feature>
<keyword evidence="5" id="KW-1185">Reference proteome</keyword>
<evidence type="ECO:0000256" key="1">
    <source>
        <dbReference type="SAM" id="Coils"/>
    </source>
</evidence>
<evidence type="ECO:0000259" key="3">
    <source>
        <dbReference type="Pfam" id="PF20237"/>
    </source>
</evidence>
<feature type="transmembrane region" description="Helical" evidence="2">
    <location>
        <begin position="303"/>
        <end position="323"/>
    </location>
</feature>
<feature type="domain" description="DUF6594" evidence="3">
    <location>
        <begin position="19"/>
        <end position="288"/>
    </location>
</feature>
<evidence type="ECO:0000313" key="5">
    <source>
        <dbReference type="Proteomes" id="UP000777438"/>
    </source>
</evidence>
<dbReference type="PANTHER" id="PTHR34502">
    <property type="entry name" value="DUF6594 DOMAIN-CONTAINING PROTEIN-RELATED"/>
    <property type="match status" value="1"/>
</dbReference>
<feature type="transmembrane region" description="Helical" evidence="2">
    <location>
        <begin position="274"/>
        <end position="291"/>
    </location>
</feature>
<accession>A0A9P8W241</accession>